<dbReference type="AlphaFoldDB" id="A0A0J8DEV3"/>
<keyword evidence="3" id="KW-0479">Metal-binding</keyword>
<dbReference type="Pfam" id="PF02310">
    <property type="entry name" value="B12-binding"/>
    <property type="match status" value="1"/>
</dbReference>
<dbReference type="EMBL" id="LFVU01000005">
    <property type="protein sequence ID" value="KMT22708.1"/>
    <property type="molecule type" value="Genomic_DNA"/>
</dbReference>
<comment type="caution">
    <text evidence="8">The sequence shown here is derived from an EMBL/GenBank/DDBJ whole genome shotgun (WGS) entry which is preliminary data.</text>
</comment>
<dbReference type="PROSITE" id="PS51918">
    <property type="entry name" value="RADICAL_SAM"/>
    <property type="match status" value="1"/>
</dbReference>
<organism evidence="8 9">
    <name type="scientific">Clostridium cylindrosporum DSM 605</name>
    <dbReference type="NCBI Taxonomy" id="1121307"/>
    <lineage>
        <taxon>Bacteria</taxon>
        <taxon>Bacillati</taxon>
        <taxon>Bacillota</taxon>
        <taxon>Clostridia</taxon>
        <taxon>Eubacteriales</taxon>
        <taxon>Clostridiaceae</taxon>
        <taxon>Clostridium</taxon>
    </lineage>
</organism>
<dbReference type="GO" id="GO:0031419">
    <property type="term" value="F:cobalamin binding"/>
    <property type="evidence" value="ECO:0007669"/>
    <property type="project" value="InterPro"/>
</dbReference>
<dbReference type="PANTHER" id="PTHR43409">
    <property type="entry name" value="ANAEROBIC MAGNESIUM-PROTOPORPHYRIN IX MONOMETHYL ESTER CYCLASE-RELATED"/>
    <property type="match status" value="1"/>
</dbReference>
<dbReference type="STRING" id="1121307.CLCY_11c00420"/>
<keyword evidence="5" id="KW-0411">Iron-sulfur</keyword>
<name>A0A0J8DEV3_CLOCY</name>
<dbReference type="Gene3D" id="3.80.30.20">
    <property type="entry name" value="tm_1862 like domain"/>
    <property type="match status" value="1"/>
</dbReference>
<dbReference type="Proteomes" id="UP000036756">
    <property type="component" value="Unassembled WGS sequence"/>
</dbReference>
<evidence type="ECO:0000313" key="8">
    <source>
        <dbReference type="EMBL" id="KMT22708.1"/>
    </source>
</evidence>
<dbReference type="SFLD" id="SFLDG01082">
    <property type="entry name" value="B12-binding_domain_containing"/>
    <property type="match status" value="1"/>
</dbReference>
<dbReference type="CDD" id="cd02068">
    <property type="entry name" value="radical_SAM_B12_BD"/>
    <property type="match status" value="1"/>
</dbReference>
<dbReference type="SFLD" id="SFLDG01123">
    <property type="entry name" value="methyltransferase_(Class_B)"/>
    <property type="match status" value="1"/>
</dbReference>
<evidence type="ECO:0000259" key="6">
    <source>
        <dbReference type="PROSITE" id="PS51332"/>
    </source>
</evidence>
<dbReference type="CDD" id="cd01335">
    <property type="entry name" value="Radical_SAM"/>
    <property type="match status" value="1"/>
</dbReference>
<evidence type="ECO:0000256" key="2">
    <source>
        <dbReference type="ARBA" id="ARBA00022691"/>
    </source>
</evidence>
<dbReference type="InterPro" id="IPR058240">
    <property type="entry name" value="rSAM_sf"/>
</dbReference>
<dbReference type="InterPro" id="IPR051198">
    <property type="entry name" value="BchE-like"/>
</dbReference>
<proteinExistence type="predicted"/>
<keyword evidence="9" id="KW-1185">Reference proteome</keyword>
<dbReference type="PATRIC" id="fig|1121307.3.peg.157"/>
<dbReference type="InterPro" id="IPR006158">
    <property type="entry name" value="Cobalamin-bd"/>
</dbReference>
<dbReference type="InterPro" id="IPR025288">
    <property type="entry name" value="DUF4080"/>
</dbReference>
<dbReference type="Pfam" id="PF13311">
    <property type="entry name" value="DUF4080"/>
    <property type="match status" value="1"/>
</dbReference>
<dbReference type="GO" id="GO:0051539">
    <property type="term" value="F:4 iron, 4 sulfur cluster binding"/>
    <property type="evidence" value="ECO:0007669"/>
    <property type="project" value="UniProtKB-KW"/>
</dbReference>
<dbReference type="InterPro" id="IPR006638">
    <property type="entry name" value="Elp3/MiaA/NifB-like_rSAM"/>
</dbReference>
<dbReference type="SUPFAM" id="SSF52242">
    <property type="entry name" value="Cobalamin (vitamin B12)-binding domain"/>
    <property type="match status" value="1"/>
</dbReference>
<reference evidence="8 9" key="1">
    <citation type="submission" date="2015-06" db="EMBL/GenBank/DDBJ databases">
        <title>Draft genome sequence of the purine-degrading Clostridium cylindrosporum HC-1 (DSM 605).</title>
        <authorList>
            <person name="Poehlein A."/>
            <person name="Schiel-Bengelsdorf B."/>
            <person name="Bengelsdorf F."/>
            <person name="Daniel R."/>
            <person name="Duerre P."/>
        </authorList>
    </citation>
    <scope>NUCLEOTIDE SEQUENCE [LARGE SCALE GENOMIC DNA]</scope>
    <source>
        <strain evidence="8 9">DSM 605</strain>
    </source>
</reference>
<dbReference type="SUPFAM" id="SSF102114">
    <property type="entry name" value="Radical SAM enzymes"/>
    <property type="match status" value="1"/>
</dbReference>
<dbReference type="OrthoDB" id="9801424at2"/>
<dbReference type="GO" id="GO:0005829">
    <property type="term" value="C:cytosol"/>
    <property type="evidence" value="ECO:0007669"/>
    <property type="project" value="TreeGrafter"/>
</dbReference>
<evidence type="ECO:0000256" key="3">
    <source>
        <dbReference type="ARBA" id="ARBA00022723"/>
    </source>
</evidence>
<gene>
    <name evidence="8" type="ORF">CLCY_11c00420</name>
</gene>
<dbReference type="InterPro" id="IPR007197">
    <property type="entry name" value="rSAM"/>
</dbReference>
<evidence type="ECO:0000256" key="5">
    <source>
        <dbReference type="ARBA" id="ARBA00023014"/>
    </source>
</evidence>
<dbReference type="GO" id="GO:0003824">
    <property type="term" value="F:catalytic activity"/>
    <property type="evidence" value="ECO:0007669"/>
    <property type="project" value="InterPro"/>
</dbReference>
<dbReference type="PANTHER" id="PTHR43409:SF16">
    <property type="entry name" value="SLR0320 PROTEIN"/>
    <property type="match status" value="1"/>
</dbReference>
<dbReference type="SMART" id="SM00729">
    <property type="entry name" value="Elp3"/>
    <property type="match status" value="1"/>
</dbReference>
<accession>A0A0J8DEV3</accession>
<dbReference type="Gene3D" id="3.40.50.280">
    <property type="entry name" value="Cobalamin-binding domain"/>
    <property type="match status" value="1"/>
</dbReference>
<dbReference type="SFLD" id="SFLDS00029">
    <property type="entry name" value="Radical_SAM"/>
    <property type="match status" value="1"/>
</dbReference>
<evidence type="ECO:0000256" key="4">
    <source>
        <dbReference type="ARBA" id="ARBA00023004"/>
    </source>
</evidence>
<dbReference type="GO" id="GO:0046872">
    <property type="term" value="F:metal ion binding"/>
    <property type="evidence" value="ECO:0007669"/>
    <property type="project" value="UniProtKB-KW"/>
</dbReference>
<evidence type="ECO:0000259" key="7">
    <source>
        <dbReference type="PROSITE" id="PS51918"/>
    </source>
</evidence>
<sequence>MRVTLASLNSKYVHSNLAIRYIKAFSTSYSIDLYEATINENAMDIALKIYEARPEVIGFSCYIWNVESTLKVCSTLKSLDKNIKIILGGPEITHNPYIYLDKYEFIDYVIAGEGEISFNLLLKHIDGKVDIGTIEGVYYRDNGNIRGREPVIIEPLDVLEFPYKDKKDLPSNIVYYEASRGCPFSCKYCLSSVIRGIRLFPIGRVKDELEFFIENNVKLVKFVDRTFNANKKFAMEIWKFLIERKGNTVFHFEIAADLLDDEMIELLNTAPKGMFQFEIGVQSTNDEILKNINRVMDFDKVKKNVEKVIKGDKIHCHLDLIAGLPGEDIKSFKNSFNNSMEIMPHVLQLGFLKILKGSPMEREAKKYDMKWCSYPPYQILSTSTMSSMDIIELLEIEKVFENFYNSHIFRRTMYYALENIYDKFTFFWEFKEYLKEKGFFTRSLNLKDKFMLIHEFLSQEYDESVIRDLLLLDFLLNTKKSSLPEFLIKENEKGLREKLHNSEKDLEKAFGNFQYKRLFAAQSSLKVCSKEGLYTYENGDYVLVVNFDSGDYTYLKQDLG</sequence>
<dbReference type="PROSITE" id="PS51332">
    <property type="entry name" value="B12_BINDING"/>
    <property type="match status" value="1"/>
</dbReference>
<keyword evidence="2" id="KW-0949">S-adenosyl-L-methionine</keyword>
<feature type="domain" description="B12-binding" evidence="6">
    <location>
        <begin position="1"/>
        <end position="132"/>
    </location>
</feature>
<dbReference type="RefSeq" id="WP_048569725.1">
    <property type="nucleotide sequence ID" value="NZ_LFVU01000005.1"/>
</dbReference>
<dbReference type="Pfam" id="PF04055">
    <property type="entry name" value="Radical_SAM"/>
    <property type="match status" value="1"/>
</dbReference>
<keyword evidence="4" id="KW-0408">Iron</keyword>
<dbReference type="InterPro" id="IPR036724">
    <property type="entry name" value="Cobalamin-bd_sf"/>
</dbReference>
<evidence type="ECO:0000313" key="9">
    <source>
        <dbReference type="Proteomes" id="UP000036756"/>
    </source>
</evidence>
<dbReference type="InterPro" id="IPR034466">
    <property type="entry name" value="Methyltransferase_Class_B"/>
</dbReference>
<evidence type="ECO:0000256" key="1">
    <source>
        <dbReference type="ARBA" id="ARBA00001966"/>
    </source>
</evidence>
<protein>
    <submittedName>
        <fullName evidence="8">Fe-S oxidoreductase</fullName>
    </submittedName>
</protein>
<dbReference type="InterPro" id="IPR023404">
    <property type="entry name" value="rSAM_horseshoe"/>
</dbReference>
<comment type="cofactor">
    <cofactor evidence="1">
        <name>[4Fe-4S] cluster</name>
        <dbReference type="ChEBI" id="CHEBI:49883"/>
    </cofactor>
</comment>
<feature type="domain" description="Radical SAM core" evidence="7">
    <location>
        <begin position="168"/>
        <end position="392"/>
    </location>
</feature>